<accession>A0A318PQS6</accession>
<protein>
    <recommendedName>
        <fullName evidence="5">Cyclic di-GMP-binding protein</fullName>
    </recommendedName>
</protein>
<dbReference type="AlphaFoldDB" id="A0A318PQS6"/>
<evidence type="ECO:0008006" key="5">
    <source>
        <dbReference type="Google" id="ProtNLM"/>
    </source>
</evidence>
<feature type="signal peptide" evidence="2">
    <location>
        <begin position="1"/>
        <end position="25"/>
    </location>
</feature>
<dbReference type="RefSeq" id="WP_110913830.1">
    <property type="nucleotide sequence ID" value="NZ_NKUF01000020.1"/>
</dbReference>
<evidence type="ECO:0000256" key="2">
    <source>
        <dbReference type="SAM" id="SignalP"/>
    </source>
</evidence>
<keyword evidence="1" id="KW-1133">Transmembrane helix</keyword>
<keyword evidence="2" id="KW-0732">Signal</keyword>
<keyword evidence="1" id="KW-0472">Membrane</keyword>
<name>A0A318PQS6_9PROT</name>
<comment type="caution">
    <text evidence="3">The sequence shown here is derived from an EMBL/GenBank/DDBJ whole genome shotgun (WGS) entry which is preliminary data.</text>
</comment>
<sequence>MKSDYGKYLLACTLFCAISAGTVRAETVSTLGQQGMTDGLSLLDGGSPASFYMRVPADMALANAHIRLHLDVAAGLGQDSFLQVFIEGQPRMQVPIGDLSDANTDRIVNIPLTARDLESRYLAVRVTPVFTDRGGVHSSGVHGHGYVRILPDSGFVFDDADRGARSIRGFLTMLGPTVRVRLAGAIKTPQEFQAVLAVSTYLQAQGRRIDWVSGDGVSPAPADIIIGDNGNNEASATKSHGMRLVPAAAGMPAHLVVGTGGPQALLFSPWTDLLVGDSYADSSAPGRKGPPVGRVIPLSQLGATQDAVPLSSRASWSFTLPLDMMRQQAPSHIHLNMIVPPSVPGNPLLLHVFDNGELRNVAALPEHGGPVSVDLPLVETGHAAADSMRLDLLRQDSAGSQNTLTPSFAQILPSSTITTSPVSLPADTLDAIGRTFGPATPVYVPADALVHPDVWMATLAGLVNTLHLNPYNLVIHADASMPTDGQPFIWLRPNVPTGFSAPVAFDHGRLRIVESNGTVLLDAPPLPDIELAAILRNGTSRGLWIKTAATDMLPIRPLGFDTVAGDVVFMDSHGQVTALDTRVAAAAAHETTPPIAYPDSQTWLDRVQNLRLWIIGAGLFALTLIFLAIIDKIKPRQSGQNDS</sequence>
<gene>
    <name evidence="3" type="ORF">CFR72_10075</name>
</gene>
<feature type="chain" id="PRO_5016449312" description="Cyclic di-GMP-binding protein" evidence="2">
    <location>
        <begin position="26"/>
        <end position="643"/>
    </location>
</feature>
<evidence type="ECO:0000313" key="4">
    <source>
        <dbReference type="Proteomes" id="UP000248301"/>
    </source>
</evidence>
<dbReference type="Proteomes" id="UP000248301">
    <property type="component" value="Unassembled WGS sequence"/>
</dbReference>
<dbReference type="Gene3D" id="2.60.120.260">
    <property type="entry name" value="Galactose-binding domain-like"/>
    <property type="match status" value="1"/>
</dbReference>
<proteinExistence type="predicted"/>
<organism evidence="3 4">
    <name type="scientific">Gluconacetobacter entanii</name>
    <dbReference type="NCBI Taxonomy" id="108528"/>
    <lineage>
        <taxon>Bacteria</taxon>
        <taxon>Pseudomonadati</taxon>
        <taxon>Pseudomonadota</taxon>
        <taxon>Alphaproteobacteria</taxon>
        <taxon>Acetobacterales</taxon>
        <taxon>Acetobacteraceae</taxon>
        <taxon>Gluconacetobacter</taxon>
    </lineage>
</organism>
<reference evidence="3 4" key="1">
    <citation type="submission" date="2017-07" db="EMBL/GenBank/DDBJ databases">
        <title>A draft genome sequence of Gluconacetobacter entanii LTH 4560.</title>
        <authorList>
            <person name="Skraban J."/>
            <person name="Cleenwerck I."/>
            <person name="Vandamme P."/>
            <person name="Trcek J."/>
        </authorList>
    </citation>
    <scope>NUCLEOTIDE SEQUENCE [LARGE SCALE GENOMIC DNA]</scope>
    <source>
        <strain evidence="3 4">LTH 4560</strain>
    </source>
</reference>
<evidence type="ECO:0000313" key="3">
    <source>
        <dbReference type="EMBL" id="PYD62921.1"/>
    </source>
</evidence>
<feature type="transmembrane region" description="Helical" evidence="1">
    <location>
        <begin position="610"/>
        <end position="630"/>
    </location>
</feature>
<keyword evidence="1" id="KW-0812">Transmembrane</keyword>
<dbReference type="OrthoDB" id="7315676at2"/>
<dbReference type="EMBL" id="NKUF01000020">
    <property type="protein sequence ID" value="PYD62921.1"/>
    <property type="molecule type" value="Genomic_DNA"/>
</dbReference>
<evidence type="ECO:0000256" key="1">
    <source>
        <dbReference type="SAM" id="Phobius"/>
    </source>
</evidence>